<evidence type="ECO:0000313" key="2">
    <source>
        <dbReference type="Proteomes" id="UP001237105"/>
    </source>
</evidence>
<evidence type="ECO:0000313" key="1">
    <source>
        <dbReference type="EMBL" id="MDI3422325.1"/>
    </source>
</evidence>
<dbReference type="EMBL" id="JASCIS010000035">
    <property type="protein sequence ID" value="MDI3422325.1"/>
    <property type="molecule type" value="Genomic_DNA"/>
</dbReference>
<gene>
    <name evidence="1" type="ORF">QIT00_27920</name>
</gene>
<keyword evidence="2" id="KW-1185">Reference proteome</keyword>
<dbReference type="RefSeq" id="WP_282538187.1">
    <property type="nucleotide sequence ID" value="NZ_JASCIS010000035.1"/>
</dbReference>
<proteinExistence type="predicted"/>
<comment type="caution">
    <text evidence="1">The sequence shown here is derived from an EMBL/GenBank/DDBJ whole genome shotgun (WGS) entry which is preliminary data.</text>
</comment>
<dbReference type="Proteomes" id="UP001237105">
    <property type="component" value="Unassembled WGS sequence"/>
</dbReference>
<protein>
    <submittedName>
        <fullName evidence="1">Uncharacterized protein</fullName>
    </submittedName>
</protein>
<organism evidence="1 2">
    <name type="scientific">Streptomyces luteolus</name>
    <dbReference type="NCBI Taxonomy" id="3043615"/>
    <lineage>
        <taxon>Bacteria</taxon>
        <taxon>Bacillati</taxon>
        <taxon>Actinomycetota</taxon>
        <taxon>Actinomycetes</taxon>
        <taxon>Kitasatosporales</taxon>
        <taxon>Streptomycetaceae</taxon>
        <taxon>Streptomyces</taxon>
    </lineage>
</organism>
<accession>A0ABT6T381</accession>
<sequence>MTSIIVPVADLNETAKTLESLGERISKTARLSHVGSRDDVGDSKLADAVEAFDEAWGKGHEKVQDNVKVFSENTKTISDNFTTTDQEAVNALDESGEKA</sequence>
<name>A0ABT6T381_9ACTN</name>
<reference evidence="1 2" key="1">
    <citation type="submission" date="2023-05" db="EMBL/GenBank/DDBJ databases">
        <title>Draft genome sequence of Streptomyces sp. B-S-A12 isolated from a cave soil in Thailand.</title>
        <authorList>
            <person name="Chamroensaksri N."/>
            <person name="Muangham S."/>
        </authorList>
    </citation>
    <scope>NUCLEOTIDE SEQUENCE [LARGE SCALE GENOMIC DNA]</scope>
    <source>
        <strain evidence="1 2">B-S-A12</strain>
    </source>
</reference>